<accession>A0A839ERA1</accession>
<reference evidence="1 2" key="1">
    <citation type="submission" date="2020-07" db="EMBL/GenBank/DDBJ databases">
        <title>Genomic Encyclopedia of Type Strains, Phase IV (KMG-V): Genome sequencing to study the core and pangenomes of soil and plant-associated prokaryotes.</title>
        <authorList>
            <person name="Whitman W."/>
        </authorList>
    </citation>
    <scope>NUCLEOTIDE SEQUENCE [LARGE SCALE GENOMIC DNA]</scope>
    <source>
        <strain evidence="1 2">AN3</strain>
    </source>
</reference>
<comment type="caution">
    <text evidence="1">The sequence shown here is derived from an EMBL/GenBank/DDBJ whole genome shotgun (WGS) entry which is preliminary data.</text>
</comment>
<evidence type="ECO:0000313" key="1">
    <source>
        <dbReference type="EMBL" id="MBA8879130.1"/>
    </source>
</evidence>
<gene>
    <name evidence="1" type="ORF">FHW16_002848</name>
</gene>
<proteinExistence type="predicted"/>
<evidence type="ECO:0008006" key="3">
    <source>
        <dbReference type="Google" id="ProtNLM"/>
    </source>
</evidence>
<dbReference type="Proteomes" id="UP000549052">
    <property type="component" value="Unassembled WGS sequence"/>
</dbReference>
<name>A0A839ERA1_9HYPH</name>
<dbReference type="EMBL" id="JACGXN010000003">
    <property type="protein sequence ID" value="MBA8879130.1"/>
    <property type="molecule type" value="Genomic_DNA"/>
</dbReference>
<dbReference type="AlphaFoldDB" id="A0A839ERA1"/>
<sequence length="87" mass="10475">MSEEIVQNRRDTKKQLLMRLFQWQRKAAKWMITDKLQSHGTAKRRVIPHVRYIKLSSPYEHQGRVENRHQYTRLKFMVTKIAAIVLG</sequence>
<evidence type="ECO:0000313" key="2">
    <source>
        <dbReference type="Proteomes" id="UP000549052"/>
    </source>
</evidence>
<protein>
    <recommendedName>
        <fullName evidence="3">DDE domain-containing protein</fullName>
    </recommendedName>
</protein>
<organism evidence="1 2">
    <name type="scientific">Phyllobacterium myrsinacearum</name>
    <dbReference type="NCBI Taxonomy" id="28101"/>
    <lineage>
        <taxon>Bacteria</taxon>
        <taxon>Pseudomonadati</taxon>
        <taxon>Pseudomonadota</taxon>
        <taxon>Alphaproteobacteria</taxon>
        <taxon>Hyphomicrobiales</taxon>
        <taxon>Phyllobacteriaceae</taxon>
        <taxon>Phyllobacterium</taxon>
    </lineage>
</organism>
<keyword evidence="2" id="KW-1185">Reference proteome</keyword>
<dbReference type="RefSeq" id="WP_182549786.1">
    <property type="nucleotide sequence ID" value="NZ_JACGXN010000003.1"/>
</dbReference>